<organism evidence="1 2">
    <name type="scientific">Rhizophagus clarus</name>
    <dbReference type="NCBI Taxonomy" id="94130"/>
    <lineage>
        <taxon>Eukaryota</taxon>
        <taxon>Fungi</taxon>
        <taxon>Fungi incertae sedis</taxon>
        <taxon>Mucoromycota</taxon>
        <taxon>Glomeromycotina</taxon>
        <taxon>Glomeromycetes</taxon>
        <taxon>Glomerales</taxon>
        <taxon>Glomeraceae</taxon>
        <taxon>Rhizophagus</taxon>
    </lineage>
</organism>
<evidence type="ECO:0000313" key="2">
    <source>
        <dbReference type="Proteomes" id="UP000615446"/>
    </source>
</evidence>
<dbReference type="AlphaFoldDB" id="A0A8H3LFQ8"/>
<dbReference type="OrthoDB" id="2436445at2759"/>
<name>A0A8H3LFQ8_9GLOM</name>
<comment type="caution">
    <text evidence="1">The sequence shown here is derived from an EMBL/GenBank/DDBJ whole genome shotgun (WGS) entry which is preliminary data.</text>
</comment>
<reference evidence="1" key="1">
    <citation type="submission" date="2019-10" db="EMBL/GenBank/DDBJ databases">
        <title>Conservation and host-specific expression of non-tandemly repeated heterogenous ribosome RNA gene in arbuscular mycorrhizal fungi.</title>
        <authorList>
            <person name="Maeda T."/>
            <person name="Kobayashi Y."/>
            <person name="Nakagawa T."/>
            <person name="Ezawa T."/>
            <person name="Yamaguchi K."/>
            <person name="Bino T."/>
            <person name="Nishimoto Y."/>
            <person name="Shigenobu S."/>
            <person name="Kawaguchi M."/>
        </authorList>
    </citation>
    <scope>NUCLEOTIDE SEQUENCE</scope>
    <source>
        <strain evidence="1">HR1</strain>
    </source>
</reference>
<dbReference type="EMBL" id="BLAL01000160">
    <property type="protein sequence ID" value="GES86274.1"/>
    <property type="molecule type" value="Genomic_DNA"/>
</dbReference>
<evidence type="ECO:0000313" key="1">
    <source>
        <dbReference type="EMBL" id="GES86274.1"/>
    </source>
</evidence>
<gene>
    <name evidence="1" type="ORF">RCL2_001333800</name>
</gene>
<proteinExistence type="predicted"/>
<protein>
    <submittedName>
        <fullName evidence="1">Ribonuclease H-like domain-containing protein</fullName>
    </submittedName>
</protein>
<sequence length="415" mass="48143">MDWSVFSRYRTAGPQSSRIFNWKFLMKFIGIGSSIRKNWINWKILIFQCFMYIGNFQSKFLEIGYMNNEFGKNDKKVLKYLISLQYNFKISKFKSIEETGSVKSFRSFASSTSSACNFNSKNTIKNNLIHTSTKSEIPKFERLLLRMSVANSFSFQWIDHPATLELFEFLNSHLILPNRKALSIRILTRETENMNTLRNDKLINDKVGIVLAFDSWKNILNQHIFRSLFISSSAKITGLIQETKRLGIKLNAIVSDSALTYATACLIWSKQALQNLAICYKHLQIGSGDELYLNSELCQILLDNDWWEKIELLQDILLLYCSVLNKLQCDKAHLYEVEPFNNKTFEQFEENAFKFWGYVKGDYKELAAVALKIFGMYVNQAASVKRMWSPMVFTSNSNIGKEEDIEDNTIVTPEH</sequence>
<dbReference type="Proteomes" id="UP000615446">
    <property type="component" value="Unassembled WGS sequence"/>
</dbReference>
<accession>A0A8H3LFQ8</accession>